<evidence type="ECO:0000256" key="4">
    <source>
        <dbReference type="ARBA" id="ARBA00017504"/>
    </source>
</evidence>
<evidence type="ECO:0000256" key="5">
    <source>
        <dbReference type="ARBA" id="ARBA00022475"/>
    </source>
</evidence>
<evidence type="ECO:0000256" key="3">
    <source>
        <dbReference type="ARBA" id="ARBA00006501"/>
    </source>
</evidence>
<dbReference type="AlphaFoldDB" id="A0A845Q931"/>
<keyword evidence="5 14" id="KW-1003">Cell membrane</keyword>
<evidence type="ECO:0000256" key="13">
    <source>
        <dbReference type="ARBA" id="ARBA00048390"/>
    </source>
</evidence>
<evidence type="ECO:0000256" key="2">
    <source>
        <dbReference type="ARBA" id="ARBA00005073"/>
    </source>
</evidence>
<comment type="caution">
    <text evidence="16">The sequence shown here is derived from an EMBL/GenBank/DDBJ whole genome shotgun (WGS) entry which is preliminary data.</text>
</comment>
<keyword evidence="7 14" id="KW-0812">Transmembrane</keyword>
<dbReference type="UniPathway" id="UPA00251">
    <property type="reaction ID" value="UER00324"/>
</dbReference>
<evidence type="ECO:0000256" key="14">
    <source>
        <dbReference type="HAMAP-Rule" id="MF_02239"/>
    </source>
</evidence>
<evidence type="ECO:0000256" key="9">
    <source>
        <dbReference type="ARBA" id="ARBA00022989"/>
    </source>
</evidence>
<keyword evidence="10 14" id="KW-0560">Oxidoreductase</keyword>
<dbReference type="GO" id="GO:0006782">
    <property type="term" value="P:protoporphyrinogen IX biosynthetic process"/>
    <property type="evidence" value="ECO:0007669"/>
    <property type="project" value="UniProtKB-UniRule"/>
</dbReference>
<reference evidence="16 17" key="1">
    <citation type="journal article" date="2016" name="Int. J. Syst. Evol. Microbiol.">
        <title>Pyruvatibacter mobilis gen. nov., sp. nov., a marine bacterium from the culture broth of Picochlorum sp. 122.</title>
        <authorList>
            <person name="Wang G."/>
            <person name="Tang M."/>
            <person name="Wu H."/>
            <person name="Dai S."/>
            <person name="Li T."/>
            <person name="Chen C."/>
            <person name="He H."/>
            <person name="Fan J."/>
            <person name="Xiang W."/>
            <person name="Li X."/>
        </authorList>
    </citation>
    <scope>NUCLEOTIDE SEQUENCE [LARGE SCALE GENOMIC DNA]</scope>
    <source>
        <strain evidence="16 17">GYP-11</strain>
    </source>
</reference>
<comment type="function">
    <text evidence="14 15">Catalyzes the oxidation of protoporphyrinogen IX to protoporphyrin IX.</text>
</comment>
<keyword evidence="9 14" id="KW-1133">Transmembrane helix</keyword>
<evidence type="ECO:0000256" key="15">
    <source>
        <dbReference type="PIRNR" id="PIRNR004638"/>
    </source>
</evidence>
<comment type="catalytic activity">
    <reaction evidence="13 14 15">
        <text>protoporphyrinogen IX + 3 A = protoporphyrin IX + 3 AH2</text>
        <dbReference type="Rhea" id="RHEA:62000"/>
        <dbReference type="ChEBI" id="CHEBI:13193"/>
        <dbReference type="ChEBI" id="CHEBI:17499"/>
        <dbReference type="ChEBI" id="CHEBI:57306"/>
        <dbReference type="ChEBI" id="CHEBI:57307"/>
    </reaction>
</comment>
<comment type="pathway">
    <text evidence="2 14 15">Porphyrin-containing compound metabolism; protoporphyrin-IX biosynthesis; protoporphyrin-IX from protoporphyrinogen-IX: step 1/1.</text>
</comment>
<dbReference type="PANTHER" id="PTHR40255">
    <property type="entry name" value="UPF0093 MEMBRANE PROTEIN SLR1790"/>
    <property type="match status" value="1"/>
</dbReference>
<dbReference type="PANTHER" id="PTHR40255:SF1">
    <property type="entry name" value="PROTOPORPHYRINOGEN IX OXIDASE"/>
    <property type="match status" value="1"/>
</dbReference>
<dbReference type="InterPro" id="IPR005265">
    <property type="entry name" value="HemJ-like"/>
</dbReference>
<evidence type="ECO:0000313" key="17">
    <source>
        <dbReference type="Proteomes" id="UP000470384"/>
    </source>
</evidence>
<sequence length="148" mass="17088">MAEYYLWIKAFHVISVIFWMAGMYMLPRLFVYHYPAAVGSEMSETMKNAERRLMRIIINPAMIAAWIFGIALIFTLYPGLEGFGQAGWLHGKLTLVVLLSALHGMLSGWRRKFEKDERPKSEKFFRMINEVAPVATIFIVILVIVKPF</sequence>
<dbReference type="EC" id="1.3.99.-" evidence="14 15"/>
<comment type="cofactor">
    <cofactor evidence="14 15">
        <name>heme b</name>
        <dbReference type="ChEBI" id="CHEBI:60344"/>
    </cofactor>
    <text evidence="14 15">Binds 1 heme b (iron(II)-protoporphyrin IX) group per subunit.</text>
</comment>
<evidence type="ECO:0000256" key="12">
    <source>
        <dbReference type="ARBA" id="ARBA00023136"/>
    </source>
</evidence>
<feature type="binding site" description="axial binding residue" evidence="14">
    <location>
        <position position="92"/>
    </location>
    <ligand>
        <name>heme</name>
        <dbReference type="ChEBI" id="CHEBI:30413"/>
    </ligand>
    <ligandPart>
        <name>Fe</name>
        <dbReference type="ChEBI" id="CHEBI:18248"/>
    </ligandPart>
</feature>
<dbReference type="GO" id="GO:0046872">
    <property type="term" value="F:metal ion binding"/>
    <property type="evidence" value="ECO:0007669"/>
    <property type="project" value="UniProtKB-UniRule"/>
</dbReference>
<gene>
    <name evidence="16" type="primary">hemJ</name>
    <name evidence="16" type="ORF">GTQ45_05300</name>
</gene>
<feature type="binding site" description="axial binding residue" evidence="14">
    <location>
        <position position="12"/>
    </location>
    <ligand>
        <name>heme</name>
        <dbReference type="ChEBI" id="CHEBI:30413"/>
    </ligand>
    <ligandPart>
        <name>Fe</name>
        <dbReference type="ChEBI" id="CHEBI:18248"/>
    </ligandPart>
</feature>
<feature type="transmembrane region" description="Helical" evidence="14">
    <location>
        <begin position="6"/>
        <end position="26"/>
    </location>
</feature>
<feature type="transmembrane region" description="Helical" evidence="14">
    <location>
        <begin position="89"/>
        <end position="106"/>
    </location>
</feature>
<evidence type="ECO:0000256" key="6">
    <source>
        <dbReference type="ARBA" id="ARBA00022617"/>
    </source>
</evidence>
<keyword evidence="6 14" id="KW-0349">Heme</keyword>
<dbReference type="EMBL" id="WXYQ01000004">
    <property type="protein sequence ID" value="NBG95143.1"/>
    <property type="molecule type" value="Genomic_DNA"/>
</dbReference>
<accession>A0A845Q931</accession>
<comment type="subcellular location">
    <subcellularLocation>
        <location evidence="1 14">Cell membrane</location>
        <topology evidence="1 14">Multi-pass membrane protein</topology>
    </subcellularLocation>
</comment>
<dbReference type="GO" id="GO:0005886">
    <property type="term" value="C:plasma membrane"/>
    <property type="evidence" value="ECO:0007669"/>
    <property type="project" value="UniProtKB-SubCell"/>
</dbReference>
<keyword evidence="17" id="KW-1185">Reference proteome</keyword>
<proteinExistence type="inferred from homology"/>
<protein>
    <recommendedName>
        <fullName evidence="4 14">Protoporphyrinogen IX oxidase</fullName>
        <shortName evidence="14">PPO</shortName>
        <ecNumber evidence="14 15">1.3.99.-</ecNumber>
    </recommendedName>
</protein>
<keyword evidence="8 14" id="KW-0479">Metal-binding</keyword>
<evidence type="ECO:0000256" key="10">
    <source>
        <dbReference type="ARBA" id="ARBA00023002"/>
    </source>
</evidence>
<comment type="similarity">
    <text evidence="3 14 15">Belongs to the HemJ family.</text>
</comment>
<dbReference type="HAMAP" id="MF_02239">
    <property type="entry name" value="HemJ"/>
    <property type="match status" value="1"/>
</dbReference>
<keyword evidence="11 14" id="KW-0408">Iron</keyword>
<name>A0A845Q931_9HYPH</name>
<evidence type="ECO:0000256" key="8">
    <source>
        <dbReference type="ARBA" id="ARBA00022723"/>
    </source>
</evidence>
<feature type="transmembrane region" description="Helical" evidence="14">
    <location>
        <begin position="127"/>
        <end position="145"/>
    </location>
</feature>
<dbReference type="Proteomes" id="UP000470384">
    <property type="component" value="Unassembled WGS sequence"/>
</dbReference>
<dbReference type="PIRSF" id="PIRSF004638">
    <property type="entry name" value="UCP004638"/>
    <property type="match status" value="1"/>
</dbReference>
<dbReference type="Pfam" id="PF03653">
    <property type="entry name" value="UPF0093"/>
    <property type="match status" value="1"/>
</dbReference>
<keyword evidence="12 14" id="KW-0472">Membrane</keyword>
<dbReference type="NCBIfam" id="TIGR00701">
    <property type="entry name" value="protoporphyrinogen oxidase HemJ"/>
    <property type="match status" value="1"/>
</dbReference>
<dbReference type="GeneID" id="300656058"/>
<dbReference type="GO" id="GO:0070818">
    <property type="term" value="F:protoporphyrinogen oxidase activity"/>
    <property type="evidence" value="ECO:0007669"/>
    <property type="project" value="UniProtKB-UniRule"/>
</dbReference>
<comment type="subunit">
    <text evidence="14">Homodimer.</text>
</comment>
<dbReference type="RefSeq" id="WP_160587140.1">
    <property type="nucleotide sequence ID" value="NZ_BMHN01000001.1"/>
</dbReference>
<dbReference type="OrthoDB" id="9800824at2"/>
<evidence type="ECO:0000256" key="11">
    <source>
        <dbReference type="ARBA" id="ARBA00023004"/>
    </source>
</evidence>
<evidence type="ECO:0000256" key="7">
    <source>
        <dbReference type="ARBA" id="ARBA00022692"/>
    </source>
</evidence>
<evidence type="ECO:0000313" key="16">
    <source>
        <dbReference type="EMBL" id="NBG95143.1"/>
    </source>
</evidence>
<evidence type="ECO:0000256" key="1">
    <source>
        <dbReference type="ARBA" id="ARBA00004651"/>
    </source>
</evidence>
<organism evidence="16 17">
    <name type="scientific">Pyruvatibacter mobilis</name>
    <dbReference type="NCBI Taxonomy" id="1712261"/>
    <lineage>
        <taxon>Bacteria</taxon>
        <taxon>Pseudomonadati</taxon>
        <taxon>Pseudomonadota</taxon>
        <taxon>Alphaproteobacteria</taxon>
        <taxon>Hyphomicrobiales</taxon>
        <taxon>Parvibaculaceae</taxon>
        <taxon>Pyruvatibacter</taxon>
    </lineage>
</organism>
<feature type="transmembrane region" description="Helical" evidence="14">
    <location>
        <begin position="56"/>
        <end position="77"/>
    </location>
</feature>